<dbReference type="SUPFAM" id="SSF54060">
    <property type="entry name" value="His-Me finger endonucleases"/>
    <property type="match status" value="1"/>
</dbReference>
<dbReference type="EMBL" id="MH590603">
    <property type="protein sequence ID" value="AXH70478.1"/>
    <property type="molecule type" value="Genomic_DNA"/>
</dbReference>
<name>A0A345MIU7_9CAUD</name>
<keyword evidence="3" id="KW-1185">Reference proteome</keyword>
<keyword evidence="2" id="KW-0540">Nuclease</keyword>
<dbReference type="GO" id="GO:0004519">
    <property type="term" value="F:endonuclease activity"/>
    <property type="evidence" value="ECO:0007669"/>
    <property type="project" value="UniProtKB-KW"/>
</dbReference>
<dbReference type="GO" id="GO:0016788">
    <property type="term" value="F:hydrolase activity, acting on ester bonds"/>
    <property type="evidence" value="ECO:0007669"/>
    <property type="project" value="InterPro"/>
</dbReference>
<feature type="domain" description="NUMOD4" evidence="1">
    <location>
        <begin position="3"/>
        <end position="60"/>
    </location>
</feature>
<accession>A0A345MIU7</accession>
<evidence type="ECO:0000313" key="3">
    <source>
        <dbReference type="Proteomes" id="UP000257597"/>
    </source>
</evidence>
<organism evidence="2 3">
    <name type="scientific">Gordonia phage Daredevil</name>
    <dbReference type="NCBI Taxonomy" id="2283286"/>
    <lineage>
        <taxon>Viruses</taxon>
        <taxon>Duplodnaviria</taxon>
        <taxon>Heunggongvirae</taxon>
        <taxon>Uroviricota</taxon>
        <taxon>Caudoviricetes</taxon>
        <taxon>Daredevilvirus</taxon>
        <taxon>Daredevilvirus daredevil</taxon>
    </lineage>
</organism>
<keyword evidence="2" id="KW-0255">Endonuclease</keyword>
<evidence type="ECO:0000313" key="2">
    <source>
        <dbReference type="EMBL" id="AXH70478.1"/>
    </source>
</evidence>
<dbReference type="Gene3D" id="3.90.75.20">
    <property type="match status" value="1"/>
</dbReference>
<dbReference type="Pfam" id="PF07463">
    <property type="entry name" value="NUMOD4"/>
    <property type="match status" value="1"/>
</dbReference>
<protein>
    <submittedName>
        <fullName evidence="2">HNH endonuclease</fullName>
    </submittedName>
</protein>
<proteinExistence type="predicted"/>
<dbReference type="RefSeq" id="YP_009807205.1">
    <property type="nucleotide sequence ID" value="NC_048021.1"/>
</dbReference>
<dbReference type="InterPro" id="IPR010902">
    <property type="entry name" value="NUMOD4"/>
</dbReference>
<dbReference type="InterPro" id="IPR044925">
    <property type="entry name" value="His-Me_finger_sf"/>
</dbReference>
<evidence type="ECO:0000259" key="1">
    <source>
        <dbReference type="Pfam" id="PF07463"/>
    </source>
</evidence>
<dbReference type="KEGG" id="vg:54998081"/>
<sequence>MTEEYRPVPGFETHYQVSNLGNVRSIDRTITDTRGVLRSMRGKQLSAASHADGYRYVNLRIGSDVQNVVNIRQLVAAAFLGHPLHDRSKVIVNRNEDRADDRAENLTLVDGRSFRADLVARARESITAREVCGRGHKMVEENIYEPGRRCRACHLGRSYVYRKGLTRADIAPASDKAYAKLLGIEGVAA</sequence>
<reference evidence="3" key="1">
    <citation type="submission" date="2018-07" db="EMBL/GenBank/DDBJ databases">
        <authorList>
            <person name="Quirk P.G."/>
            <person name="Krulwich T.A."/>
        </authorList>
    </citation>
    <scope>NUCLEOTIDE SEQUENCE [LARGE SCALE GENOMIC DNA]</scope>
</reference>
<keyword evidence="2" id="KW-0378">Hydrolase</keyword>
<dbReference type="Proteomes" id="UP000257597">
    <property type="component" value="Segment"/>
</dbReference>
<gene>
    <name evidence="2" type="primary">91</name>
    <name evidence="2" type="ORF">SEA_DAREDEVIL_91</name>
</gene>
<dbReference type="GeneID" id="54998081"/>